<dbReference type="PANTHER" id="PTHR42791">
    <property type="entry name" value="GNAT FAMILY ACETYLTRANSFERASE"/>
    <property type="match status" value="1"/>
</dbReference>
<dbReference type="InterPro" id="IPR016181">
    <property type="entry name" value="Acyl_CoA_acyltransferase"/>
</dbReference>
<dbReference type="InterPro" id="IPR052523">
    <property type="entry name" value="Trichothecene_AcTrans"/>
</dbReference>
<dbReference type="PANTHER" id="PTHR42791:SF1">
    <property type="entry name" value="N-ACETYLTRANSFERASE DOMAIN-CONTAINING PROTEIN"/>
    <property type="match status" value="1"/>
</dbReference>
<dbReference type="EMBL" id="CP129674">
    <property type="protein sequence ID" value="XDS44715.1"/>
    <property type="molecule type" value="Genomic_DNA"/>
</dbReference>
<dbReference type="InterPro" id="IPR000182">
    <property type="entry name" value="GNAT_dom"/>
</dbReference>
<dbReference type="RefSeq" id="WP_369344259.1">
    <property type="nucleotide sequence ID" value="NZ_CP129674.1"/>
</dbReference>
<sequence>MSCNPQQSAIQYRFAKPKELHAIVDLVSRSFLEYPLFSFVFRDAFSSQADYLKFIETLFSMYIRSIGRKNDCLVGVQNGTIVSMALVEKPKNRHVGLLNNIVSGGWRLPMQVGVRRLIDFSRICNETEKDCFARYSDAWYVELLAVKSDCRGQQLGSRMIHDCLIPYVRQRGGTEITLMTNTEPNRRFYVKNGFTEFLSQMVERNGITVGNWSYYMSLDDPTPAR</sequence>
<dbReference type="Pfam" id="PF13508">
    <property type="entry name" value="Acetyltransf_7"/>
    <property type="match status" value="1"/>
</dbReference>
<keyword evidence="2" id="KW-0808">Transferase</keyword>
<reference evidence="2" key="1">
    <citation type="submission" date="2023-07" db="EMBL/GenBank/DDBJ databases">
        <title>Bifidobacterium aquikefiriaerophilum sp. nov. and Bifidobacterium eccum sp. nov., isolated from water kefir.</title>
        <authorList>
            <person name="Breselge S."/>
            <person name="Bellassi P."/>
            <person name="Barcenilla C."/>
            <person name="Alvarez-Ordonez A."/>
            <person name="Morelli L."/>
            <person name="Cotter P.D."/>
        </authorList>
    </citation>
    <scope>NUCLEOTIDE SEQUENCE</scope>
    <source>
        <strain evidence="2">WK041_4_12</strain>
    </source>
</reference>
<dbReference type="PROSITE" id="PS51186">
    <property type="entry name" value="GNAT"/>
    <property type="match status" value="1"/>
</dbReference>
<dbReference type="CDD" id="cd04301">
    <property type="entry name" value="NAT_SF"/>
    <property type="match status" value="1"/>
</dbReference>
<name>A0AB39U7I3_9BIFI</name>
<evidence type="ECO:0000313" key="2">
    <source>
        <dbReference type="EMBL" id="XDS44715.1"/>
    </source>
</evidence>
<feature type="domain" description="N-acetyltransferase" evidence="1">
    <location>
        <begin position="10"/>
        <end position="221"/>
    </location>
</feature>
<evidence type="ECO:0000259" key="1">
    <source>
        <dbReference type="PROSITE" id="PS51186"/>
    </source>
</evidence>
<proteinExistence type="predicted"/>
<keyword evidence="2" id="KW-0012">Acyltransferase</keyword>
<accession>A0AB39U7I3</accession>
<dbReference type="AlphaFoldDB" id="A0AB39U7I3"/>
<dbReference type="SUPFAM" id="SSF55729">
    <property type="entry name" value="Acyl-CoA N-acyltransferases (Nat)"/>
    <property type="match status" value="1"/>
</dbReference>
<dbReference type="Gene3D" id="3.40.630.30">
    <property type="match status" value="1"/>
</dbReference>
<organism evidence="2">
    <name type="scientific">Bifidobacterium aquikefiricola</name>
    <dbReference type="NCBI Taxonomy" id="3059038"/>
    <lineage>
        <taxon>Bacteria</taxon>
        <taxon>Bacillati</taxon>
        <taxon>Actinomycetota</taxon>
        <taxon>Actinomycetes</taxon>
        <taxon>Bifidobacteriales</taxon>
        <taxon>Bifidobacteriaceae</taxon>
        <taxon>Bifidobacterium</taxon>
    </lineage>
</organism>
<dbReference type="GO" id="GO:0016747">
    <property type="term" value="F:acyltransferase activity, transferring groups other than amino-acyl groups"/>
    <property type="evidence" value="ECO:0007669"/>
    <property type="project" value="InterPro"/>
</dbReference>
<dbReference type="EC" id="2.3.1.-" evidence="2"/>
<dbReference type="KEGG" id="baqk:QN215_00805"/>
<gene>
    <name evidence="2" type="ORF">QN215_00805</name>
</gene>
<protein>
    <submittedName>
        <fullName evidence="2">GNAT family N-acetyltransferase</fullName>
        <ecNumber evidence="2">2.3.1.-</ecNumber>
    </submittedName>
</protein>